<accession>A0A9X4SJQ5</accession>
<proteinExistence type="predicted"/>
<dbReference type="GO" id="GO:0061542">
    <property type="term" value="F:3-demethylubiquinol 3-O-methyltransferase activity"/>
    <property type="evidence" value="ECO:0007669"/>
    <property type="project" value="InterPro"/>
</dbReference>
<gene>
    <name evidence="5" type="ORF">A6A20_01695</name>
</gene>
<dbReference type="Proteomes" id="UP001155500">
    <property type="component" value="Unassembled WGS sequence"/>
</dbReference>
<evidence type="ECO:0000313" key="5">
    <source>
        <dbReference type="EMBL" id="MDG6894374.1"/>
    </source>
</evidence>
<evidence type="ECO:0000313" key="6">
    <source>
        <dbReference type="Proteomes" id="UP001155500"/>
    </source>
</evidence>
<dbReference type="AlphaFoldDB" id="A0A9X4SJQ5"/>
<organism evidence="5 6">
    <name type="scientific">Volucribacter amazonae</name>
    <dbReference type="NCBI Taxonomy" id="256731"/>
    <lineage>
        <taxon>Bacteria</taxon>
        <taxon>Pseudomonadati</taxon>
        <taxon>Pseudomonadota</taxon>
        <taxon>Gammaproteobacteria</taxon>
        <taxon>Pasteurellales</taxon>
        <taxon>Pasteurellaceae</taxon>
        <taxon>Volucribacter</taxon>
    </lineage>
</organism>
<dbReference type="GO" id="GO:0010420">
    <property type="term" value="F:polyprenyldihydroxybenzoate methyltransferase activity"/>
    <property type="evidence" value="ECO:0007669"/>
    <property type="project" value="InterPro"/>
</dbReference>
<dbReference type="PANTHER" id="PTHR43464">
    <property type="entry name" value="METHYLTRANSFERASE"/>
    <property type="match status" value="1"/>
</dbReference>
<dbReference type="CDD" id="cd02440">
    <property type="entry name" value="AdoMet_MTases"/>
    <property type="match status" value="1"/>
</dbReference>
<name>A0A9X4SJQ5_9PAST</name>
<evidence type="ECO:0000256" key="2">
    <source>
        <dbReference type="ARBA" id="ARBA00022679"/>
    </source>
</evidence>
<dbReference type="SUPFAM" id="SSF53335">
    <property type="entry name" value="S-adenosyl-L-methionine-dependent methyltransferases"/>
    <property type="match status" value="1"/>
</dbReference>
<dbReference type="PANTHER" id="PTHR43464:SF19">
    <property type="entry name" value="UBIQUINONE BIOSYNTHESIS O-METHYLTRANSFERASE, MITOCHONDRIAL"/>
    <property type="match status" value="1"/>
</dbReference>
<dbReference type="InterPro" id="IPR010233">
    <property type="entry name" value="UbiG_MeTrfase"/>
</dbReference>
<dbReference type="Gene3D" id="3.40.50.150">
    <property type="entry name" value="Vaccinia Virus protein VP39"/>
    <property type="match status" value="1"/>
</dbReference>
<dbReference type="EMBL" id="LWID01000001">
    <property type="protein sequence ID" value="MDG6894374.1"/>
    <property type="molecule type" value="Genomic_DNA"/>
</dbReference>
<keyword evidence="3" id="KW-0831">Ubiquinone biosynthesis</keyword>
<dbReference type="RefSeq" id="WP_279571858.1">
    <property type="nucleotide sequence ID" value="NZ_LWID01000001.1"/>
</dbReference>
<keyword evidence="4" id="KW-0949">S-adenosyl-L-methionine</keyword>
<dbReference type="InterPro" id="IPR029063">
    <property type="entry name" value="SAM-dependent_MTases_sf"/>
</dbReference>
<keyword evidence="1" id="KW-0489">Methyltransferase</keyword>
<sequence length="228" mass="25947">MVNTSDKFAQQAQHWWDPNGISKPLHRLTPWRLAYIMQQNQGIVDKQILDLGCGGGILTQALAQQGAKVTGIDIACPLLHIAKQQARQQGLQIDYHCIDIAQYSPDKRFDCILCLDVLQHIHKPESLLHHCQRLLKPNGKLIITTINRSVMAWIVMILLAEKMLKLLPQGTHHYAQFIKPTTLIKFAKNMGFTLADLQGYRYNPCTEKAYFISHCQVNYVATFMAQDL</sequence>
<comment type="caution">
    <text evidence="5">The sequence shown here is derived from an EMBL/GenBank/DDBJ whole genome shotgun (WGS) entry which is preliminary data.</text>
</comment>
<protein>
    <recommendedName>
        <fullName evidence="7">2-polyprenyl-6-hydroxyphenol methylase</fullName>
    </recommendedName>
</protein>
<evidence type="ECO:0000256" key="4">
    <source>
        <dbReference type="ARBA" id="ARBA00022691"/>
    </source>
</evidence>
<evidence type="ECO:0000256" key="3">
    <source>
        <dbReference type="ARBA" id="ARBA00022688"/>
    </source>
</evidence>
<keyword evidence="6" id="KW-1185">Reference proteome</keyword>
<dbReference type="Pfam" id="PF13489">
    <property type="entry name" value="Methyltransf_23"/>
    <property type="match status" value="1"/>
</dbReference>
<dbReference type="GO" id="GO:0032259">
    <property type="term" value="P:methylation"/>
    <property type="evidence" value="ECO:0007669"/>
    <property type="project" value="UniProtKB-KW"/>
</dbReference>
<evidence type="ECO:0000256" key="1">
    <source>
        <dbReference type="ARBA" id="ARBA00022603"/>
    </source>
</evidence>
<dbReference type="NCBIfam" id="TIGR01983">
    <property type="entry name" value="UbiG"/>
    <property type="match status" value="1"/>
</dbReference>
<keyword evidence="2" id="KW-0808">Transferase</keyword>
<evidence type="ECO:0008006" key="7">
    <source>
        <dbReference type="Google" id="ProtNLM"/>
    </source>
</evidence>
<reference evidence="5" key="1">
    <citation type="submission" date="2016-03" db="EMBL/GenBank/DDBJ databases">
        <title>Co-evolution between Pasteurellaceae and their hosts.</title>
        <authorList>
            <person name="Hansen M.J."/>
            <person name="Bojesen A.M."/>
            <person name="Planet P."/>
        </authorList>
    </citation>
    <scope>NUCLEOTIDE SEQUENCE</scope>
    <source>
        <strain evidence="5">146/S8/89</strain>
    </source>
</reference>